<dbReference type="STRING" id="413071.G9N3F1"/>
<keyword evidence="2" id="KW-0378">Hydrolase</keyword>
<keyword evidence="1" id="KW-0547">Nucleotide-binding</keyword>
<evidence type="ECO:0000256" key="1">
    <source>
        <dbReference type="ARBA" id="ARBA00022741"/>
    </source>
</evidence>
<keyword evidence="7" id="KW-1185">Reference proteome</keyword>
<name>G9N3F1_HYPVG</name>
<dbReference type="InterPro" id="IPR027417">
    <property type="entry name" value="P-loop_NTPase"/>
</dbReference>
<dbReference type="InterPro" id="IPR001650">
    <property type="entry name" value="Helicase_C-like"/>
</dbReference>
<evidence type="ECO:0000259" key="5">
    <source>
        <dbReference type="PROSITE" id="PS51194"/>
    </source>
</evidence>
<dbReference type="CDD" id="cd18008">
    <property type="entry name" value="DEXDc_SHPRH-like"/>
    <property type="match status" value="1"/>
</dbReference>
<dbReference type="Gene3D" id="3.40.50.10810">
    <property type="entry name" value="Tandem AAA-ATPase domain"/>
    <property type="match status" value="1"/>
</dbReference>
<comment type="caution">
    <text evidence="6">The sequence shown here is derived from an EMBL/GenBank/DDBJ whole genome shotgun (WGS) entry which is preliminary data.</text>
</comment>
<dbReference type="GO" id="GO:0005634">
    <property type="term" value="C:nucleus"/>
    <property type="evidence" value="ECO:0007669"/>
    <property type="project" value="TreeGrafter"/>
</dbReference>
<dbReference type="PROSITE" id="PS51192">
    <property type="entry name" value="HELICASE_ATP_BIND_1"/>
    <property type="match status" value="1"/>
</dbReference>
<proteinExistence type="predicted"/>
<dbReference type="SMART" id="SM00487">
    <property type="entry name" value="DEXDc"/>
    <property type="match status" value="1"/>
</dbReference>
<accession>G9N3F1</accession>
<dbReference type="InterPro" id="IPR000330">
    <property type="entry name" value="SNF2_N"/>
</dbReference>
<dbReference type="EMBL" id="ABDF02000085">
    <property type="protein sequence ID" value="EHK18835.1"/>
    <property type="molecule type" value="Genomic_DNA"/>
</dbReference>
<keyword evidence="3" id="KW-0067">ATP-binding</keyword>
<reference evidence="6 7" key="1">
    <citation type="journal article" date="2011" name="Genome Biol.">
        <title>Comparative genome sequence analysis underscores mycoparasitism as the ancestral life style of Trichoderma.</title>
        <authorList>
            <person name="Kubicek C.P."/>
            <person name="Herrera-Estrella A."/>
            <person name="Seidl-Seiboth V."/>
            <person name="Martinez D.A."/>
            <person name="Druzhinina I.S."/>
            <person name="Thon M."/>
            <person name="Zeilinger S."/>
            <person name="Casas-Flores S."/>
            <person name="Horwitz B.A."/>
            <person name="Mukherjee P.K."/>
            <person name="Mukherjee M."/>
            <person name="Kredics L."/>
            <person name="Alcaraz L.D."/>
            <person name="Aerts A."/>
            <person name="Antal Z."/>
            <person name="Atanasova L."/>
            <person name="Cervantes-Badillo M.G."/>
            <person name="Challacombe J."/>
            <person name="Chertkov O."/>
            <person name="McCluskey K."/>
            <person name="Coulpier F."/>
            <person name="Deshpande N."/>
            <person name="von Doehren H."/>
            <person name="Ebbole D.J."/>
            <person name="Esquivel-Naranjo E.U."/>
            <person name="Fekete E."/>
            <person name="Flipphi M."/>
            <person name="Glaser F."/>
            <person name="Gomez-Rodriguez E.Y."/>
            <person name="Gruber S."/>
            <person name="Han C."/>
            <person name="Henrissat B."/>
            <person name="Hermosa R."/>
            <person name="Hernandez-Onate M."/>
            <person name="Karaffa L."/>
            <person name="Kosti I."/>
            <person name="Le Crom S."/>
            <person name="Lindquist E."/>
            <person name="Lucas S."/>
            <person name="Luebeck M."/>
            <person name="Luebeck P.S."/>
            <person name="Margeot A."/>
            <person name="Metz B."/>
            <person name="Misra M."/>
            <person name="Nevalainen H."/>
            <person name="Omann M."/>
            <person name="Packer N."/>
            <person name="Perrone G."/>
            <person name="Uresti-Rivera E.E."/>
            <person name="Salamov A."/>
            <person name="Schmoll M."/>
            <person name="Seiboth B."/>
            <person name="Shapiro H."/>
            <person name="Sukno S."/>
            <person name="Tamayo-Ramos J.A."/>
            <person name="Tisch D."/>
            <person name="Wiest A."/>
            <person name="Wilkinson H.H."/>
            <person name="Zhang M."/>
            <person name="Coutinho P.M."/>
            <person name="Kenerley C.M."/>
            <person name="Monte E."/>
            <person name="Baker S.E."/>
            <person name="Grigoriev I.V."/>
        </authorList>
    </citation>
    <scope>NUCLEOTIDE SEQUENCE [LARGE SCALE GENOMIC DNA]</scope>
    <source>
        <strain evidence="7">Gv29-8 / FGSC 10586</strain>
    </source>
</reference>
<dbReference type="GeneID" id="25789786"/>
<dbReference type="InterPro" id="IPR049730">
    <property type="entry name" value="SNF2/RAD54-like_C"/>
</dbReference>
<evidence type="ECO:0000256" key="3">
    <source>
        <dbReference type="ARBA" id="ARBA00022840"/>
    </source>
</evidence>
<dbReference type="GO" id="GO:0008094">
    <property type="term" value="F:ATP-dependent activity, acting on DNA"/>
    <property type="evidence" value="ECO:0007669"/>
    <property type="project" value="TreeGrafter"/>
</dbReference>
<dbReference type="AlphaFoldDB" id="G9N3F1"/>
<dbReference type="OMA" id="NSVHIME"/>
<dbReference type="OrthoDB" id="448448at2759"/>
<dbReference type="GO" id="GO:0005524">
    <property type="term" value="F:ATP binding"/>
    <property type="evidence" value="ECO:0007669"/>
    <property type="project" value="UniProtKB-KW"/>
</dbReference>
<dbReference type="Gene3D" id="3.40.50.300">
    <property type="entry name" value="P-loop containing nucleotide triphosphate hydrolases"/>
    <property type="match status" value="1"/>
</dbReference>
<dbReference type="RefSeq" id="XP_013953032.1">
    <property type="nucleotide sequence ID" value="XM_014097557.1"/>
</dbReference>
<feature type="domain" description="Helicase C-terminal" evidence="5">
    <location>
        <begin position="605"/>
        <end position="764"/>
    </location>
</feature>
<dbReference type="InterPro" id="IPR038718">
    <property type="entry name" value="SNF2-like_sf"/>
</dbReference>
<dbReference type="Pfam" id="PF00176">
    <property type="entry name" value="SNF2-rel_dom"/>
    <property type="match status" value="1"/>
</dbReference>
<dbReference type="CDD" id="cd18793">
    <property type="entry name" value="SF2_C_SNF"/>
    <property type="match status" value="1"/>
</dbReference>
<evidence type="ECO:0000313" key="7">
    <source>
        <dbReference type="Proteomes" id="UP000007115"/>
    </source>
</evidence>
<organism evidence="6 7">
    <name type="scientific">Hypocrea virens (strain Gv29-8 / FGSC 10586)</name>
    <name type="common">Gliocladium virens</name>
    <name type="synonym">Trichoderma virens</name>
    <dbReference type="NCBI Taxonomy" id="413071"/>
    <lineage>
        <taxon>Eukaryota</taxon>
        <taxon>Fungi</taxon>
        <taxon>Dikarya</taxon>
        <taxon>Ascomycota</taxon>
        <taxon>Pezizomycotina</taxon>
        <taxon>Sordariomycetes</taxon>
        <taxon>Hypocreomycetidae</taxon>
        <taxon>Hypocreales</taxon>
        <taxon>Hypocreaceae</taxon>
        <taxon>Trichoderma</taxon>
    </lineage>
</organism>
<evidence type="ECO:0000313" key="6">
    <source>
        <dbReference type="EMBL" id="EHK18835.1"/>
    </source>
</evidence>
<gene>
    <name evidence="6" type="ORF">TRIVIDRAFT_193915</name>
</gene>
<feature type="domain" description="Helicase ATP-binding" evidence="4">
    <location>
        <begin position="227"/>
        <end position="395"/>
    </location>
</feature>
<dbReference type="eggNOG" id="KOG1001">
    <property type="taxonomic scope" value="Eukaryota"/>
</dbReference>
<dbReference type="Proteomes" id="UP000007115">
    <property type="component" value="Unassembled WGS sequence"/>
</dbReference>
<dbReference type="PANTHER" id="PTHR45626">
    <property type="entry name" value="TRANSCRIPTION TERMINATION FACTOR 2-RELATED"/>
    <property type="match status" value="1"/>
</dbReference>
<sequence length="775" mass="87893">MKRLVSPKKIQRPIVAAATSSFKSQDGTTKVPVTLETCNTKLKLLSQGSQRYAGIINDAALARVLQEFTIKVDAKLLIPTTLRKRTSKTLPKEIYSPVNCDVRIIFYGLAADQNTIGNILGDAGLYFQHPLSSEYNSNVRYWNPHYLLRPGSQMPTPEEAEEDPGTRCDRAMESDLLNTSNEGRFMRLFDEASDSNLKTNIEPSRRLRSTLKEHQISALAWLTGIEARGIRDGVSSLWEPEMGLGKSLSILALICSSLDIMEVQKTGSEETQSRQSCTTLIVTPKSSNHIHPGALKIAIYHGSDRQKLQDSLQNSDITLTTYETMRRDWEENGALFTRQWLRVVLDEAHHIRARDSKTFKAACDIQARSRWCLTGTPIHNSLDDFAALLSFVGVPVFMKKSLFDFWITRPIKENHLCGLQRLRLLIKGTCLRRTKKLIKLSDQLPDPREQITWVELLPADRDLYTFFEKEAANIASGSYRYNIENSNSNDQKNNNILKFINALRLICDHGEYLLPRSAVELWRTPGDNLIDWQKVQKFREACNSRSAIGFHISCPQVMCRRCLTSTGEVGSKIESTHPDSSLLIRSDGEGSYSTIDIRPGQQSPKLEALIENLRQEQLRFAKKPQHSVVFSCWTRMIDLTQQCLEANGFVCARIDGQKSLEARSKAMNQFNLDPKCTVMLATLGSAAEGVNFTAANSVHLLEPHWNPMVEAQAVDRVHRIGQSRKVLITRYLTKDTIEMYVQWIQKEKIRLIQQSLDSHDISQLDTNGQRWKVRN</sequence>
<dbReference type="InterPro" id="IPR014001">
    <property type="entry name" value="Helicase_ATP-bd"/>
</dbReference>
<dbReference type="InterPro" id="IPR050628">
    <property type="entry name" value="SNF2_RAD54_helicase_TF"/>
</dbReference>
<protein>
    <submittedName>
        <fullName evidence="6">Uncharacterized protein</fullName>
    </submittedName>
</protein>
<dbReference type="PANTHER" id="PTHR45626:SF22">
    <property type="entry name" value="DNA REPAIR PROTEIN RAD5"/>
    <property type="match status" value="1"/>
</dbReference>
<dbReference type="HOGENOM" id="CLU_000315_2_7_1"/>
<dbReference type="SUPFAM" id="SSF52540">
    <property type="entry name" value="P-loop containing nucleoside triphosphate hydrolases"/>
    <property type="match status" value="2"/>
</dbReference>
<dbReference type="PROSITE" id="PS51194">
    <property type="entry name" value="HELICASE_CTER"/>
    <property type="match status" value="1"/>
</dbReference>
<evidence type="ECO:0000259" key="4">
    <source>
        <dbReference type="PROSITE" id="PS51192"/>
    </source>
</evidence>
<evidence type="ECO:0000256" key="2">
    <source>
        <dbReference type="ARBA" id="ARBA00022801"/>
    </source>
</evidence>
<dbReference type="GO" id="GO:0016787">
    <property type="term" value="F:hydrolase activity"/>
    <property type="evidence" value="ECO:0007669"/>
    <property type="project" value="UniProtKB-KW"/>
</dbReference>
<dbReference type="Pfam" id="PF00271">
    <property type="entry name" value="Helicase_C"/>
    <property type="match status" value="1"/>
</dbReference>
<dbReference type="GO" id="GO:0006281">
    <property type="term" value="P:DNA repair"/>
    <property type="evidence" value="ECO:0007669"/>
    <property type="project" value="TreeGrafter"/>
</dbReference>
<dbReference type="VEuPathDB" id="FungiDB:TRIVIDRAFT_193915"/>
<dbReference type="InParanoid" id="G9N3F1"/>
<dbReference type="SMART" id="SM00490">
    <property type="entry name" value="HELICc"/>
    <property type="match status" value="1"/>
</dbReference>